<dbReference type="InterPro" id="IPR045269">
    <property type="entry name" value="Atg1-like"/>
</dbReference>
<protein>
    <recommendedName>
        <fullName evidence="1">Protein kinase domain-containing protein</fullName>
    </recommendedName>
</protein>
<name>X0Z3V5_9ZZZZ</name>
<proteinExistence type="predicted"/>
<reference evidence="2" key="1">
    <citation type="journal article" date="2014" name="Front. Microbiol.">
        <title>High frequency of phylogenetically diverse reductive dehalogenase-homologous genes in deep subseafloor sedimentary metagenomes.</title>
        <authorList>
            <person name="Kawai M."/>
            <person name="Futagami T."/>
            <person name="Toyoda A."/>
            <person name="Takaki Y."/>
            <person name="Nishi S."/>
            <person name="Hori S."/>
            <person name="Arai W."/>
            <person name="Tsubouchi T."/>
            <person name="Morono Y."/>
            <person name="Uchiyama I."/>
            <person name="Ito T."/>
            <person name="Fujiyama A."/>
            <person name="Inagaki F."/>
            <person name="Takami H."/>
        </authorList>
    </citation>
    <scope>NUCLEOTIDE SEQUENCE</scope>
    <source>
        <strain evidence="2">Expedition CK06-06</strain>
    </source>
</reference>
<evidence type="ECO:0000259" key="1">
    <source>
        <dbReference type="PROSITE" id="PS50011"/>
    </source>
</evidence>
<dbReference type="GO" id="GO:0010506">
    <property type="term" value="P:regulation of autophagy"/>
    <property type="evidence" value="ECO:0007669"/>
    <property type="project" value="InterPro"/>
</dbReference>
<feature type="non-terminal residue" evidence="2">
    <location>
        <position position="174"/>
    </location>
</feature>
<dbReference type="AlphaFoldDB" id="X0Z3V5"/>
<dbReference type="PROSITE" id="PS50011">
    <property type="entry name" value="PROTEIN_KINASE_DOM"/>
    <property type="match status" value="1"/>
</dbReference>
<dbReference type="InterPro" id="IPR008271">
    <property type="entry name" value="Ser/Thr_kinase_AS"/>
</dbReference>
<feature type="domain" description="Protein kinase" evidence="1">
    <location>
        <begin position="1"/>
        <end position="174"/>
    </location>
</feature>
<dbReference type="GO" id="GO:0005524">
    <property type="term" value="F:ATP binding"/>
    <property type="evidence" value="ECO:0007669"/>
    <property type="project" value="InterPro"/>
</dbReference>
<dbReference type="EMBL" id="BART01001183">
    <property type="protein sequence ID" value="GAG64010.1"/>
    <property type="molecule type" value="Genomic_DNA"/>
</dbReference>
<dbReference type="Gene3D" id="1.10.510.10">
    <property type="entry name" value="Transferase(Phosphotransferase) domain 1"/>
    <property type="match status" value="1"/>
</dbReference>
<sequence length="174" mass="20593">MYRLSSQNVPIIFESNIEQESTEYFWIIEEFIEGSTLRFFLNNDYNFDTRKIISFLETFLNIAIELESKKLVHRDIKPENIIYNRSLDKYWLLDFGLARHLDLESITQTNLAFALCTWGYAASEQFRNLKQQINIRTDLFSIGVVAFEMVTGYNPFIKDTRDVLQVIKNIERVP</sequence>
<dbReference type="GO" id="GO:0004674">
    <property type="term" value="F:protein serine/threonine kinase activity"/>
    <property type="evidence" value="ECO:0007669"/>
    <property type="project" value="InterPro"/>
</dbReference>
<dbReference type="PROSITE" id="PS00108">
    <property type="entry name" value="PROTEIN_KINASE_ST"/>
    <property type="match status" value="1"/>
</dbReference>
<dbReference type="PANTHER" id="PTHR24348">
    <property type="entry name" value="SERINE/THREONINE-PROTEIN KINASE UNC-51-RELATED"/>
    <property type="match status" value="1"/>
</dbReference>
<dbReference type="InterPro" id="IPR011009">
    <property type="entry name" value="Kinase-like_dom_sf"/>
</dbReference>
<evidence type="ECO:0000313" key="2">
    <source>
        <dbReference type="EMBL" id="GAG64010.1"/>
    </source>
</evidence>
<dbReference type="Pfam" id="PF00069">
    <property type="entry name" value="Pkinase"/>
    <property type="match status" value="1"/>
</dbReference>
<dbReference type="GO" id="GO:0005737">
    <property type="term" value="C:cytoplasm"/>
    <property type="evidence" value="ECO:0007669"/>
    <property type="project" value="TreeGrafter"/>
</dbReference>
<comment type="caution">
    <text evidence="2">The sequence shown here is derived from an EMBL/GenBank/DDBJ whole genome shotgun (WGS) entry which is preliminary data.</text>
</comment>
<gene>
    <name evidence="2" type="ORF">S01H4_04427</name>
</gene>
<accession>X0Z3V5</accession>
<dbReference type="InterPro" id="IPR000719">
    <property type="entry name" value="Prot_kinase_dom"/>
</dbReference>
<dbReference type="SUPFAM" id="SSF56112">
    <property type="entry name" value="Protein kinase-like (PK-like)"/>
    <property type="match status" value="1"/>
</dbReference>
<organism evidence="2">
    <name type="scientific">marine sediment metagenome</name>
    <dbReference type="NCBI Taxonomy" id="412755"/>
    <lineage>
        <taxon>unclassified sequences</taxon>
        <taxon>metagenomes</taxon>
        <taxon>ecological metagenomes</taxon>
    </lineage>
</organism>
<dbReference type="SMART" id="SM00220">
    <property type="entry name" value="S_TKc"/>
    <property type="match status" value="1"/>
</dbReference>